<feature type="compositionally biased region" description="Low complexity" evidence="1">
    <location>
        <begin position="236"/>
        <end position="252"/>
    </location>
</feature>
<feature type="compositionally biased region" description="Basic and acidic residues" evidence="1">
    <location>
        <begin position="430"/>
        <end position="451"/>
    </location>
</feature>
<organism evidence="3 4">
    <name type="scientific">Malassezia psittaci</name>
    <dbReference type="NCBI Taxonomy" id="1821823"/>
    <lineage>
        <taxon>Eukaryota</taxon>
        <taxon>Fungi</taxon>
        <taxon>Dikarya</taxon>
        <taxon>Basidiomycota</taxon>
        <taxon>Ustilaginomycotina</taxon>
        <taxon>Malasseziomycetes</taxon>
        <taxon>Malasseziales</taxon>
        <taxon>Malasseziaceae</taxon>
        <taxon>Malassezia</taxon>
    </lineage>
</organism>
<dbReference type="InterPro" id="IPR001623">
    <property type="entry name" value="DnaJ_domain"/>
</dbReference>
<dbReference type="SUPFAM" id="SSF46934">
    <property type="entry name" value="UBA-like"/>
    <property type="match status" value="1"/>
</dbReference>
<dbReference type="InterPro" id="IPR009060">
    <property type="entry name" value="UBA-like_sf"/>
</dbReference>
<feature type="compositionally biased region" description="Basic and acidic residues" evidence="1">
    <location>
        <begin position="726"/>
        <end position="737"/>
    </location>
</feature>
<feature type="compositionally biased region" description="Basic and acidic residues" evidence="1">
    <location>
        <begin position="348"/>
        <end position="363"/>
    </location>
</feature>
<dbReference type="Gene3D" id="1.10.8.10">
    <property type="entry name" value="DNA helicase RuvA subunit, C-terminal domain"/>
    <property type="match status" value="1"/>
</dbReference>
<dbReference type="Gene3D" id="1.25.40.10">
    <property type="entry name" value="Tetratricopeptide repeat domain"/>
    <property type="match status" value="1"/>
</dbReference>
<feature type="compositionally biased region" description="Basic and acidic residues" evidence="1">
    <location>
        <begin position="506"/>
        <end position="515"/>
    </location>
</feature>
<feature type="region of interest" description="Disordered" evidence="1">
    <location>
        <begin position="384"/>
        <end position="563"/>
    </location>
</feature>
<dbReference type="InterPro" id="IPR036869">
    <property type="entry name" value="J_dom_sf"/>
</dbReference>
<dbReference type="SUPFAM" id="SSF46565">
    <property type="entry name" value="Chaperone J-domain"/>
    <property type="match status" value="1"/>
</dbReference>
<sequence>MDELASLDFGGSKQGKDLKTPAPSSYNFDALLRSMPSSQPSSTPDRSGSSTPRVTRPDPVTKISSSKGDDAFSSLLPSSFQEEGTTRSAKQSTLQNGSGVKLAGIETNAKLKKAPTTTNGTTPRNAQNLAADIWEFDAFEHHASHKTANQPKAPSSSMANNWDLLGDDSHTDSHSTSSQTKKSNPMATNLLDDSFQEHDIPVPPTNASMSSPSVDLLDDFFTTAPAAASSKPNYPSTSLASKSAKSTLSTASQAPLRTHSPPPHVVGVLVEMGFAPKAARQALAQTASGVEIEAALTILTRDQESNDMDSEMQSVRDEPKSKRAQPNAGAKRNEHPRTSMPAPTPSSRSDKAQDADWQKHADQLRSQATEIGSSMLKSANAFWGSAKAQAQRALDEARTDRDGSAVDMAAELGRHAWRRWGSSMQANRNKPLDYDGRPRWMQDAERHRDQAQESVDDSNQEVADRFQRETHTAVPTKPLSSPEPELSAFSDESSLHRTKAPSQVDPLRKKTDMRQKSSTTANPSQPPQRTKPALAKTVNGPKNHTGKPAMLQRPMPKEDPSGVERAQNLKAEGNAAFQRGSYAEAEQKYSQALDALCESSLYRIPLLNNRANVRSKNGDSQGACSDCTACLALLILPGMQSASGTPIYRPNQENPLPAAYQINLREAYAKCISQRARAYEVREQWSCALQDWIALQTYERTEGSGSRLGAANRRAASDGLVRCEKMLRPSTRSEPKAANRATSNSKTAAPKLNAAAERASDAGRDRVRKQMQAQDAEDAERLQHKDAVEARLEAWTNGKKGNVRALLSSVDDPQYNLIWPSLGWKKVHLHELLTDTQVKRAYTRAIAKLHPDKLKRDSTSVEQRMLATGVFHTLNEAFHT</sequence>
<evidence type="ECO:0000259" key="2">
    <source>
        <dbReference type="PROSITE" id="PS50076"/>
    </source>
</evidence>
<dbReference type="AlphaFoldDB" id="A0AAF0JEC5"/>
<dbReference type="InterPro" id="IPR011990">
    <property type="entry name" value="TPR-like_helical_dom_sf"/>
</dbReference>
<feature type="region of interest" description="Disordered" evidence="1">
    <location>
        <begin position="726"/>
        <end position="784"/>
    </location>
</feature>
<keyword evidence="4" id="KW-1185">Reference proteome</keyword>
<protein>
    <submittedName>
        <fullName evidence="3">Auxilin-like clathrin-binding protein required for normal clathrin function</fullName>
    </submittedName>
</protein>
<evidence type="ECO:0000313" key="3">
    <source>
        <dbReference type="EMBL" id="WFD43455.1"/>
    </source>
</evidence>
<accession>A0AAF0JEC5</accession>
<feature type="compositionally biased region" description="Low complexity" evidence="1">
    <location>
        <begin position="174"/>
        <end position="183"/>
    </location>
</feature>
<evidence type="ECO:0000256" key="1">
    <source>
        <dbReference type="SAM" id="MobiDB-lite"/>
    </source>
</evidence>
<feature type="compositionally biased region" description="Polar residues" evidence="1">
    <location>
        <begin position="115"/>
        <end position="125"/>
    </location>
</feature>
<dbReference type="PANTHER" id="PTHR23172">
    <property type="entry name" value="AUXILIN/CYCLIN G-ASSOCIATED KINASE-RELATED"/>
    <property type="match status" value="1"/>
</dbReference>
<feature type="compositionally biased region" description="Polar residues" evidence="1">
    <location>
        <begin position="146"/>
        <end position="160"/>
    </location>
</feature>
<dbReference type="GO" id="GO:0030276">
    <property type="term" value="F:clathrin binding"/>
    <property type="evidence" value="ECO:0007669"/>
    <property type="project" value="TreeGrafter"/>
</dbReference>
<feature type="region of interest" description="Disordered" evidence="1">
    <location>
        <begin position="226"/>
        <end position="264"/>
    </location>
</feature>
<gene>
    <name evidence="3" type="primary">SWA2</name>
    <name evidence="3" type="ORF">MPSI1_002117</name>
</gene>
<dbReference type="EMBL" id="CP118376">
    <property type="protein sequence ID" value="WFD43455.1"/>
    <property type="molecule type" value="Genomic_DNA"/>
</dbReference>
<dbReference type="Proteomes" id="UP001214628">
    <property type="component" value="Chromosome 2"/>
</dbReference>
<dbReference type="GO" id="GO:0072318">
    <property type="term" value="P:clathrin coat disassembly"/>
    <property type="evidence" value="ECO:0007669"/>
    <property type="project" value="TreeGrafter"/>
</dbReference>
<dbReference type="PANTHER" id="PTHR23172:SF19">
    <property type="entry name" value="J DOMAIN-CONTAINING PROTEIN"/>
    <property type="match status" value="1"/>
</dbReference>
<proteinExistence type="predicted"/>
<reference evidence="3" key="1">
    <citation type="submission" date="2023-02" db="EMBL/GenBank/DDBJ databases">
        <title>Mating type loci evolution in Malassezia.</title>
        <authorList>
            <person name="Coelho M.A."/>
        </authorList>
    </citation>
    <scope>NUCLEOTIDE SEQUENCE</scope>
    <source>
        <strain evidence="3">CBS 14136</strain>
    </source>
</reference>
<dbReference type="PROSITE" id="PS50076">
    <property type="entry name" value="DNAJ_2"/>
    <property type="match status" value="1"/>
</dbReference>
<dbReference type="CDD" id="cd06257">
    <property type="entry name" value="DnaJ"/>
    <property type="match status" value="1"/>
</dbReference>
<evidence type="ECO:0000313" key="4">
    <source>
        <dbReference type="Proteomes" id="UP001214628"/>
    </source>
</evidence>
<feature type="region of interest" description="Disordered" evidence="1">
    <location>
        <begin position="1"/>
        <end position="125"/>
    </location>
</feature>
<feature type="compositionally biased region" description="Basic and acidic residues" evidence="1">
    <location>
        <begin position="393"/>
        <end position="404"/>
    </location>
</feature>
<feature type="compositionally biased region" description="Basic and acidic residues" evidence="1">
    <location>
        <begin position="462"/>
        <end position="471"/>
    </location>
</feature>
<feature type="region of interest" description="Disordered" evidence="1">
    <location>
        <begin position="299"/>
        <end position="372"/>
    </location>
</feature>
<dbReference type="SUPFAM" id="SSF48452">
    <property type="entry name" value="TPR-like"/>
    <property type="match status" value="1"/>
</dbReference>
<dbReference type="GO" id="GO:0005737">
    <property type="term" value="C:cytoplasm"/>
    <property type="evidence" value="ECO:0007669"/>
    <property type="project" value="TreeGrafter"/>
</dbReference>
<name>A0AAF0JEC5_9BASI</name>
<feature type="compositionally biased region" description="Polar residues" evidence="1">
    <location>
        <begin position="35"/>
        <end position="53"/>
    </location>
</feature>
<feature type="domain" description="J" evidence="2">
    <location>
        <begin position="817"/>
        <end position="880"/>
    </location>
</feature>
<dbReference type="Gene3D" id="1.10.287.110">
    <property type="entry name" value="DnaJ domain"/>
    <property type="match status" value="1"/>
</dbReference>
<dbReference type="GO" id="GO:0031982">
    <property type="term" value="C:vesicle"/>
    <property type="evidence" value="ECO:0007669"/>
    <property type="project" value="TreeGrafter"/>
</dbReference>
<dbReference type="GO" id="GO:0072583">
    <property type="term" value="P:clathrin-dependent endocytosis"/>
    <property type="evidence" value="ECO:0007669"/>
    <property type="project" value="TreeGrafter"/>
</dbReference>
<feature type="compositionally biased region" description="Polar residues" evidence="1">
    <location>
        <begin position="75"/>
        <end position="98"/>
    </location>
</feature>
<feature type="region of interest" description="Disordered" evidence="1">
    <location>
        <begin position="142"/>
        <end position="213"/>
    </location>
</feature>